<protein>
    <submittedName>
        <fullName evidence="1">Uncharacterized protein</fullName>
    </submittedName>
</protein>
<evidence type="ECO:0000313" key="2">
    <source>
        <dbReference type="Proteomes" id="UP001472677"/>
    </source>
</evidence>
<reference evidence="1 2" key="1">
    <citation type="journal article" date="2024" name="G3 (Bethesda)">
        <title>Genome assembly of Hibiscus sabdariffa L. provides insights into metabolisms of medicinal natural products.</title>
        <authorList>
            <person name="Kim T."/>
        </authorList>
    </citation>
    <scope>NUCLEOTIDE SEQUENCE [LARGE SCALE GENOMIC DNA]</scope>
    <source>
        <strain evidence="1">TK-2024</strain>
        <tissue evidence="1">Old leaves</tissue>
    </source>
</reference>
<evidence type="ECO:0000313" key="1">
    <source>
        <dbReference type="EMBL" id="KAK8592977.1"/>
    </source>
</evidence>
<comment type="caution">
    <text evidence="1">The sequence shown here is derived from an EMBL/GenBank/DDBJ whole genome shotgun (WGS) entry which is preliminary data.</text>
</comment>
<sequence>MATLATLGCSLVLRFRKPEAVISSSAEIIARNQDLLTEILIRIPPKQCHSLISSLQFSHYHYLHCQNRGFLTPTALFLRIRNYYRPPFELPALPLNPETRVPSWISLSTHASKSSSLAMVCFWVISITISTKA</sequence>
<accession>A0ABR2G2S0</accession>
<keyword evidence="2" id="KW-1185">Reference proteome</keyword>
<dbReference type="Proteomes" id="UP001472677">
    <property type="component" value="Unassembled WGS sequence"/>
</dbReference>
<dbReference type="EMBL" id="JBBPBM010000003">
    <property type="protein sequence ID" value="KAK8592977.1"/>
    <property type="molecule type" value="Genomic_DNA"/>
</dbReference>
<proteinExistence type="predicted"/>
<gene>
    <name evidence="1" type="ORF">V6N12_045068</name>
</gene>
<organism evidence="1 2">
    <name type="scientific">Hibiscus sabdariffa</name>
    <name type="common">roselle</name>
    <dbReference type="NCBI Taxonomy" id="183260"/>
    <lineage>
        <taxon>Eukaryota</taxon>
        <taxon>Viridiplantae</taxon>
        <taxon>Streptophyta</taxon>
        <taxon>Embryophyta</taxon>
        <taxon>Tracheophyta</taxon>
        <taxon>Spermatophyta</taxon>
        <taxon>Magnoliopsida</taxon>
        <taxon>eudicotyledons</taxon>
        <taxon>Gunneridae</taxon>
        <taxon>Pentapetalae</taxon>
        <taxon>rosids</taxon>
        <taxon>malvids</taxon>
        <taxon>Malvales</taxon>
        <taxon>Malvaceae</taxon>
        <taxon>Malvoideae</taxon>
        <taxon>Hibiscus</taxon>
    </lineage>
</organism>
<name>A0ABR2G2S0_9ROSI</name>